<dbReference type="KEGG" id="nmj:NM96_02085"/>
<keyword evidence="10 14" id="KW-0472">Membrane</keyword>
<evidence type="ECO:0000259" key="15">
    <source>
        <dbReference type="PROSITE" id="PS50893"/>
    </source>
</evidence>
<dbReference type="GO" id="GO:0022857">
    <property type="term" value="F:transmembrane transporter activity"/>
    <property type="evidence" value="ECO:0007669"/>
    <property type="project" value="UniProtKB-ARBA"/>
</dbReference>
<evidence type="ECO:0000313" key="19">
    <source>
        <dbReference type="Proteomes" id="UP001240589"/>
    </source>
</evidence>
<dbReference type="Pfam" id="PF12704">
    <property type="entry name" value="MacB_PCD"/>
    <property type="match status" value="1"/>
</dbReference>
<dbReference type="InterPro" id="IPR003439">
    <property type="entry name" value="ABC_transporter-like_ATP-bd"/>
</dbReference>
<dbReference type="GO" id="GO:0046677">
    <property type="term" value="P:response to antibiotic"/>
    <property type="evidence" value="ECO:0007669"/>
    <property type="project" value="UniProtKB-KW"/>
</dbReference>
<evidence type="ECO:0000256" key="4">
    <source>
        <dbReference type="ARBA" id="ARBA00022519"/>
    </source>
</evidence>
<evidence type="ECO:0000256" key="10">
    <source>
        <dbReference type="ARBA" id="ARBA00023136"/>
    </source>
</evidence>
<keyword evidence="3" id="KW-1003">Cell membrane</keyword>
<dbReference type="AlphaFoldDB" id="A0AAW6Z450"/>
<dbReference type="GO" id="GO:0005524">
    <property type="term" value="F:ATP binding"/>
    <property type="evidence" value="ECO:0007669"/>
    <property type="project" value="UniProtKB-KW"/>
</dbReference>
<feature type="transmembrane region" description="Helical" evidence="14">
    <location>
        <begin position="520"/>
        <end position="545"/>
    </location>
</feature>
<dbReference type="InterPro" id="IPR050250">
    <property type="entry name" value="Macrolide_Exporter_MacB"/>
</dbReference>
<reference evidence="18" key="1">
    <citation type="submission" date="2017-03" db="EMBL/GenBank/DDBJ databases">
        <title>FDA dAtabase for Regulatory Grade micrObial Sequences (FDA-ARGOS): Supporting development and validation of Infectious Disease Dx tests.</title>
        <authorList>
            <person name="Campos J."/>
            <person name="Goldberg B."/>
            <person name="Tallon L."/>
            <person name="Sadzewicz L."/>
            <person name="Sengamalay N."/>
            <person name="Ott S."/>
            <person name="Godinez A."/>
            <person name="Nagaraj S."/>
            <person name="Vyas G."/>
            <person name="Aluvathingal J."/>
            <person name="Nadendla S."/>
            <person name="Geyer C."/>
            <person name="Nandy P."/>
            <person name="Hobson J."/>
            <person name="Sichtig H."/>
        </authorList>
    </citation>
    <scope>NUCLEOTIDE SEQUENCE [LARGE SCALE GENOMIC DNA]</scope>
    <source>
        <strain evidence="18">FDAARGOS_260</strain>
    </source>
</reference>
<comment type="similarity">
    <text evidence="12">Belongs to the ABC transporter superfamily. Macrolide exporter (TC 3.A.1.122) family.</text>
</comment>
<organism evidence="17 19">
    <name type="scientific">Neisseria mucosa</name>
    <dbReference type="NCBI Taxonomy" id="488"/>
    <lineage>
        <taxon>Bacteria</taxon>
        <taxon>Pseudomonadati</taxon>
        <taxon>Pseudomonadota</taxon>
        <taxon>Betaproteobacteria</taxon>
        <taxon>Neisseriales</taxon>
        <taxon>Neisseriaceae</taxon>
        <taxon>Neisseria</taxon>
    </lineage>
</organism>
<keyword evidence="4" id="KW-0997">Cell inner membrane</keyword>
<dbReference type="Gene3D" id="3.40.50.300">
    <property type="entry name" value="P-loop containing nucleotide triphosphate hydrolases"/>
    <property type="match status" value="1"/>
</dbReference>
<evidence type="ECO:0000256" key="14">
    <source>
        <dbReference type="SAM" id="Phobius"/>
    </source>
</evidence>
<dbReference type="FunFam" id="3.40.50.300:FF:000032">
    <property type="entry name" value="Export ABC transporter ATP-binding protein"/>
    <property type="match status" value="1"/>
</dbReference>
<dbReference type="GO" id="GO:0098796">
    <property type="term" value="C:membrane protein complex"/>
    <property type="evidence" value="ECO:0007669"/>
    <property type="project" value="UniProtKB-ARBA"/>
</dbReference>
<evidence type="ECO:0000256" key="1">
    <source>
        <dbReference type="ARBA" id="ARBA00004429"/>
    </source>
</evidence>
<evidence type="ECO:0000256" key="3">
    <source>
        <dbReference type="ARBA" id="ARBA00022475"/>
    </source>
</evidence>
<comment type="subcellular location">
    <subcellularLocation>
        <location evidence="1">Cell inner membrane</location>
        <topology evidence="1">Multi-pass membrane protein</topology>
    </subcellularLocation>
</comment>
<dbReference type="InterPro" id="IPR025857">
    <property type="entry name" value="MacB_PCD"/>
</dbReference>
<reference evidence="17" key="3">
    <citation type="submission" date="2023-05" db="EMBL/GenBank/DDBJ databases">
        <title>Genomic Catalog of Human Bladder Bacteria.</title>
        <authorList>
            <person name="Du J."/>
        </authorList>
    </citation>
    <scope>NUCLEOTIDE SEQUENCE</scope>
    <source>
        <strain evidence="17">UMB7974B</strain>
    </source>
</reference>
<feature type="transmembrane region" description="Helical" evidence="14">
    <location>
        <begin position="569"/>
        <end position="594"/>
    </location>
</feature>
<feature type="transmembrane region" description="Helical" evidence="14">
    <location>
        <begin position="270"/>
        <end position="290"/>
    </location>
</feature>
<evidence type="ECO:0000256" key="2">
    <source>
        <dbReference type="ARBA" id="ARBA00022448"/>
    </source>
</evidence>
<dbReference type="SUPFAM" id="SSF52540">
    <property type="entry name" value="P-loop containing nucleoside triphosphate hydrolases"/>
    <property type="match status" value="1"/>
</dbReference>
<dbReference type="InterPro" id="IPR027417">
    <property type="entry name" value="P-loop_NTPase"/>
</dbReference>
<name>A0AAW6Z450_NEIMU</name>
<evidence type="ECO:0000256" key="9">
    <source>
        <dbReference type="ARBA" id="ARBA00022989"/>
    </source>
</evidence>
<dbReference type="SMART" id="SM00382">
    <property type="entry name" value="AAA"/>
    <property type="match status" value="1"/>
</dbReference>
<proteinExistence type="inferred from homology"/>
<evidence type="ECO:0000256" key="6">
    <source>
        <dbReference type="ARBA" id="ARBA00022741"/>
    </source>
</evidence>
<dbReference type="GO" id="GO:0005886">
    <property type="term" value="C:plasma membrane"/>
    <property type="evidence" value="ECO:0007669"/>
    <property type="project" value="UniProtKB-SubCell"/>
</dbReference>
<keyword evidence="5 14" id="KW-0812">Transmembrane</keyword>
<evidence type="ECO:0000256" key="11">
    <source>
        <dbReference type="ARBA" id="ARBA00023251"/>
    </source>
</evidence>
<dbReference type="Proteomes" id="UP001240589">
    <property type="component" value="Unassembled WGS sequence"/>
</dbReference>
<dbReference type="PROSITE" id="PS00211">
    <property type="entry name" value="ABC_TRANSPORTER_1"/>
    <property type="match status" value="1"/>
</dbReference>
<dbReference type="EMBL" id="JASPBL010000004">
    <property type="protein sequence ID" value="MDK8360849.1"/>
    <property type="molecule type" value="Genomic_DNA"/>
</dbReference>
<keyword evidence="18" id="KW-1185">Reference proteome</keyword>
<dbReference type="CDD" id="cd03255">
    <property type="entry name" value="ABC_MJ0796_LolCDE_FtsE"/>
    <property type="match status" value="1"/>
</dbReference>
<feature type="transmembrane region" description="Helical" evidence="14">
    <location>
        <begin position="606"/>
        <end position="627"/>
    </location>
</feature>
<evidence type="ECO:0000256" key="7">
    <source>
        <dbReference type="ARBA" id="ARBA00022840"/>
    </source>
</evidence>
<evidence type="ECO:0000256" key="13">
    <source>
        <dbReference type="ARBA" id="ARBA00041199"/>
    </source>
</evidence>
<evidence type="ECO:0000256" key="5">
    <source>
        <dbReference type="ARBA" id="ARBA00022692"/>
    </source>
</evidence>
<dbReference type="InterPro" id="IPR017911">
    <property type="entry name" value="MacB-like_ATP-bd"/>
</dbReference>
<feature type="domain" description="ABC transporter" evidence="15">
    <location>
        <begin position="4"/>
        <end position="242"/>
    </location>
</feature>
<evidence type="ECO:0000256" key="8">
    <source>
        <dbReference type="ARBA" id="ARBA00022967"/>
    </source>
</evidence>
<dbReference type="InterPro" id="IPR003838">
    <property type="entry name" value="ABC3_permease_C"/>
</dbReference>
<reference evidence="16" key="2">
    <citation type="submission" date="2017-12" db="EMBL/GenBank/DDBJ databases">
        <title>FDA dAtabase for Regulatory Grade micrObial Sequences (FDA-ARGOS): Supporting development and validation of Infectious Disease Dx tests.</title>
        <authorList>
            <person name="Campos J."/>
            <person name="Goldberg B."/>
            <person name="Tallon L."/>
            <person name="Sadzewicz L."/>
            <person name="Sengamalay N."/>
            <person name="Ott S."/>
            <person name="Godinez A."/>
            <person name="Nagaraj S."/>
            <person name="Vyas G."/>
            <person name="Aluvathingal J."/>
            <person name="Nadendla S."/>
            <person name="Geyer C."/>
            <person name="Nandy P."/>
            <person name="Hobson J."/>
            <person name="Sichtig H."/>
        </authorList>
    </citation>
    <scope>NUCLEOTIDE SEQUENCE</scope>
    <source>
        <strain evidence="16">FDAARGOS_260</strain>
    </source>
</reference>
<evidence type="ECO:0000313" key="18">
    <source>
        <dbReference type="Proteomes" id="UP000191272"/>
    </source>
</evidence>
<dbReference type="InterPro" id="IPR017871">
    <property type="entry name" value="ABC_transporter-like_CS"/>
</dbReference>
<keyword evidence="9 14" id="KW-1133">Transmembrane helix</keyword>
<keyword evidence="6" id="KW-0547">Nucleotide-binding</keyword>
<keyword evidence="2" id="KW-0813">Transport</keyword>
<dbReference type="PANTHER" id="PTHR30572:SF14">
    <property type="entry name" value="MACROLIDE EXPORT ATP-BINDING_PERMEASE PROTEIN MACB"/>
    <property type="match status" value="1"/>
</dbReference>
<accession>A0AAW6Z450</accession>
<keyword evidence="11" id="KW-0046">Antibiotic resistance</keyword>
<dbReference type="PROSITE" id="PS50893">
    <property type="entry name" value="ABC_TRANSPORTER_2"/>
    <property type="match status" value="1"/>
</dbReference>
<evidence type="ECO:0000313" key="16">
    <source>
        <dbReference type="EMBL" id="ARC51074.1"/>
    </source>
</evidence>
<dbReference type="Pfam" id="PF02687">
    <property type="entry name" value="FtsX"/>
    <property type="match status" value="1"/>
</dbReference>
<dbReference type="EMBL" id="CP020452">
    <property type="protein sequence ID" value="ARC51074.1"/>
    <property type="molecule type" value="Genomic_DNA"/>
</dbReference>
<dbReference type="InterPro" id="IPR003593">
    <property type="entry name" value="AAA+_ATPase"/>
</dbReference>
<keyword evidence="7" id="KW-0067">ATP-binding</keyword>
<dbReference type="RefSeq" id="WP_080613906.1">
    <property type="nucleotide sequence ID" value="NZ_CP020452.2"/>
</dbReference>
<dbReference type="Proteomes" id="UP000191272">
    <property type="component" value="Chromosome"/>
</dbReference>
<sequence>MSLIECKNINRYFGSGANRVHVLKDVSLSIEKGDFVAIIGQSGSGKSTLMNILGCLDSATSGSYQIDGIETAKMEPDELAALRRERFGFIFQRYNLLGSLTARDNVALPAVYMGMGGKERSNRAEKLLQDLGLEGKEGNKPSELSGGQQQRVSIARALMNGGEIIFADEPTGALDTASGKNVIEIIQKLHKEGHTVIMVTHDPGIAAIANRIIEIRDGEIISDSSKNPEIPESKIERIKEKSSWLFYYDQFVEAFKMSVQAIMAHKMRSLLTMLGIIIGIASVVSVVALGNGSEKKILADISAMGTNTISIFPGRGFGDRRSGRIKTLTIDDAKVIAKQSYVASATPQTNSSGTLTYRNTDLSASLYGVGEQYFDVRGLKLESGRLFDEGDVKEDAQVVVIDQNTKNKLFGEDTDPLGKTILFRKRPLTVIGVMQKEENSFGNADVLMLWSPYTTVMHQITGESHTNSITVKIKDDANTQVAEKGLTELLKTRHGTEDFFMNNSDSIKQMVESTTGTMKLLISSIALISLVVGGIGVMNIMLVSVTERTKEIGVRMAIGARRNNILQQFLIEAVLICIIGGLVGVGLSTAISLVFNHFVTEFPMEISIGSVIGAVVCSTAIGVAFGFMPANKASKLNPIDALSKD</sequence>
<dbReference type="Pfam" id="PF00005">
    <property type="entry name" value="ABC_tran"/>
    <property type="match status" value="1"/>
</dbReference>
<gene>
    <name evidence="16" type="ORF">A6J88_07430</name>
    <name evidence="17" type="ORF">QP792_01245</name>
</gene>
<keyword evidence="8" id="KW-1278">Translocase</keyword>
<evidence type="ECO:0000313" key="17">
    <source>
        <dbReference type="EMBL" id="MDK8360849.1"/>
    </source>
</evidence>
<evidence type="ECO:0000256" key="12">
    <source>
        <dbReference type="ARBA" id="ARBA00038388"/>
    </source>
</evidence>
<dbReference type="GO" id="GO:0016887">
    <property type="term" value="F:ATP hydrolysis activity"/>
    <property type="evidence" value="ECO:0007669"/>
    <property type="project" value="InterPro"/>
</dbReference>
<protein>
    <recommendedName>
        <fullName evidence="13">Pyoverdine export ATP-binding/permease protein PvdT</fullName>
    </recommendedName>
</protein>
<dbReference type="PANTHER" id="PTHR30572">
    <property type="entry name" value="MEMBRANE COMPONENT OF TRANSPORTER-RELATED"/>
    <property type="match status" value="1"/>
</dbReference>